<dbReference type="Proteomes" id="UP000252107">
    <property type="component" value="Unassembled WGS sequence"/>
</dbReference>
<name>A0A367QTJ7_9NOSO</name>
<reference evidence="1" key="1">
    <citation type="submission" date="2016-04" db="EMBL/GenBank/DDBJ databases">
        <authorList>
            <person name="Tabuchi Yagui T.R."/>
        </authorList>
    </citation>
    <scope>NUCLEOTIDE SEQUENCE [LARGE SCALE GENOMIC DNA]</scope>
    <source>
        <strain evidence="1">NIES-26</strain>
    </source>
</reference>
<evidence type="ECO:0000313" key="1">
    <source>
        <dbReference type="EMBL" id="RCJ27060.1"/>
    </source>
</evidence>
<dbReference type="EMBL" id="LXQD01000306">
    <property type="protein sequence ID" value="RCJ27060.1"/>
    <property type="molecule type" value="Genomic_DNA"/>
</dbReference>
<protein>
    <submittedName>
        <fullName evidence="1">Uncharacterized protein</fullName>
    </submittedName>
</protein>
<evidence type="ECO:0000313" key="2">
    <source>
        <dbReference type="Proteomes" id="UP000252107"/>
    </source>
</evidence>
<organism evidence="1 2">
    <name type="scientific">Nostoc minutum NIES-26</name>
    <dbReference type="NCBI Taxonomy" id="1844469"/>
    <lineage>
        <taxon>Bacteria</taxon>
        <taxon>Bacillati</taxon>
        <taxon>Cyanobacteriota</taxon>
        <taxon>Cyanophyceae</taxon>
        <taxon>Nostocales</taxon>
        <taxon>Nostocaceae</taxon>
        <taxon>Nostoc</taxon>
    </lineage>
</organism>
<sequence length="202" mass="22140">MSQLNLFIRRGLSPYSLAATTLGAILTLPILPSPVPAQSTDGDRPTPLAEINLTGNVDKDNQSEYFYSFIADPGEITVRLDIQPNNANVLVGVDLFNSETKQLLSFEVPAYNSTSVREIQRVQIDRKQPIFIRIGRKQSNGSATYRVRIAGAVQPANSQQGTTTGSASSLNLPSQGILRLEMDDGSIQEINLNRIRRATVRQ</sequence>
<keyword evidence="2" id="KW-1185">Reference proteome</keyword>
<dbReference type="AlphaFoldDB" id="A0A367QTJ7"/>
<proteinExistence type="predicted"/>
<gene>
    <name evidence="1" type="ORF">A6770_02550</name>
</gene>
<accession>A0A367QTJ7</accession>
<comment type="caution">
    <text evidence="1">The sequence shown here is derived from an EMBL/GenBank/DDBJ whole genome shotgun (WGS) entry which is preliminary data.</text>
</comment>